<name>A0A075P364_9ALTE</name>
<evidence type="ECO:0000256" key="9">
    <source>
        <dbReference type="ARBA" id="ARBA00049893"/>
    </source>
</evidence>
<comment type="catalytic activity">
    <reaction evidence="7">
        <text>adenosine + H2O + H(+) = inosine + NH4(+)</text>
        <dbReference type="Rhea" id="RHEA:24408"/>
        <dbReference type="ChEBI" id="CHEBI:15377"/>
        <dbReference type="ChEBI" id="CHEBI:15378"/>
        <dbReference type="ChEBI" id="CHEBI:16335"/>
        <dbReference type="ChEBI" id="CHEBI:17596"/>
        <dbReference type="ChEBI" id="CHEBI:28938"/>
        <dbReference type="EC" id="3.5.4.4"/>
    </reaction>
    <physiologicalReaction direction="left-to-right" evidence="7">
        <dbReference type="Rhea" id="RHEA:24409"/>
    </physiologicalReaction>
</comment>
<keyword evidence="5" id="KW-0378">Hydrolase</keyword>
<dbReference type="SUPFAM" id="SSF64438">
    <property type="entry name" value="CNF1/YfiH-like putative cysteine hydrolases"/>
    <property type="match status" value="1"/>
</dbReference>
<comment type="catalytic activity">
    <reaction evidence="9">
        <text>S-methyl-5'-thioadenosine + phosphate = 5-(methylsulfanyl)-alpha-D-ribose 1-phosphate + adenine</text>
        <dbReference type="Rhea" id="RHEA:11852"/>
        <dbReference type="ChEBI" id="CHEBI:16708"/>
        <dbReference type="ChEBI" id="CHEBI:17509"/>
        <dbReference type="ChEBI" id="CHEBI:43474"/>
        <dbReference type="ChEBI" id="CHEBI:58533"/>
        <dbReference type="EC" id="2.4.2.28"/>
    </reaction>
    <physiologicalReaction direction="left-to-right" evidence="9">
        <dbReference type="Rhea" id="RHEA:11853"/>
    </physiologicalReaction>
</comment>
<dbReference type="KEGG" id="aal:EP13_12450"/>
<comment type="catalytic activity">
    <reaction evidence="8">
        <text>adenosine + phosphate = alpha-D-ribose 1-phosphate + adenine</text>
        <dbReference type="Rhea" id="RHEA:27642"/>
        <dbReference type="ChEBI" id="CHEBI:16335"/>
        <dbReference type="ChEBI" id="CHEBI:16708"/>
        <dbReference type="ChEBI" id="CHEBI:43474"/>
        <dbReference type="ChEBI" id="CHEBI:57720"/>
        <dbReference type="EC" id="2.4.2.1"/>
    </reaction>
    <physiologicalReaction direction="left-to-right" evidence="8">
        <dbReference type="Rhea" id="RHEA:27643"/>
    </physiologicalReaction>
</comment>
<dbReference type="Pfam" id="PF02578">
    <property type="entry name" value="Cu-oxidase_4"/>
    <property type="match status" value="1"/>
</dbReference>
<evidence type="ECO:0000256" key="1">
    <source>
        <dbReference type="ARBA" id="ARBA00000553"/>
    </source>
</evidence>
<dbReference type="InterPro" id="IPR011324">
    <property type="entry name" value="Cytotoxic_necrot_fac-like_cat"/>
</dbReference>
<dbReference type="GeneID" id="78255712"/>
<dbReference type="InterPro" id="IPR038371">
    <property type="entry name" value="Cu_polyphenol_OxRdtase_sf"/>
</dbReference>
<dbReference type="EMBL" id="CP008849">
    <property type="protein sequence ID" value="AIF99425.1"/>
    <property type="molecule type" value="Genomic_DNA"/>
</dbReference>
<keyword evidence="12" id="KW-1185">Reference proteome</keyword>
<dbReference type="PANTHER" id="PTHR30616">
    <property type="entry name" value="UNCHARACTERIZED PROTEIN YFIH"/>
    <property type="match status" value="1"/>
</dbReference>
<comment type="catalytic activity">
    <reaction evidence="1">
        <text>inosine + phosphate = alpha-D-ribose 1-phosphate + hypoxanthine</text>
        <dbReference type="Rhea" id="RHEA:27646"/>
        <dbReference type="ChEBI" id="CHEBI:17368"/>
        <dbReference type="ChEBI" id="CHEBI:17596"/>
        <dbReference type="ChEBI" id="CHEBI:43474"/>
        <dbReference type="ChEBI" id="CHEBI:57720"/>
        <dbReference type="EC" id="2.4.2.1"/>
    </reaction>
    <physiologicalReaction direction="left-to-right" evidence="1">
        <dbReference type="Rhea" id="RHEA:27647"/>
    </physiologicalReaction>
</comment>
<evidence type="ECO:0000256" key="2">
    <source>
        <dbReference type="ARBA" id="ARBA00007353"/>
    </source>
</evidence>
<accession>A0A075P364</accession>
<evidence type="ECO:0000256" key="6">
    <source>
        <dbReference type="ARBA" id="ARBA00022833"/>
    </source>
</evidence>
<evidence type="ECO:0000256" key="10">
    <source>
        <dbReference type="RuleBase" id="RU361274"/>
    </source>
</evidence>
<evidence type="ECO:0000256" key="5">
    <source>
        <dbReference type="ARBA" id="ARBA00022801"/>
    </source>
</evidence>
<keyword evidence="3" id="KW-0808">Transferase</keyword>
<reference evidence="11 12" key="1">
    <citation type="submission" date="2014-06" db="EMBL/GenBank/DDBJ databases">
        <title>Genomes of Alteromonas australica, a world apart.</title>
        <authorList>
            <person name="Gonzaga A."/>
            <person name="Lopez-Perez M."/>
            <person name="Rodriguez-Valera F."/>
        </authorList>
    </citation>
    <scope>NUCLEOTIDE SEQUENCE [LARGE SCALE GENOMIC DNA]</scope>
    <source>
        <strain evidence="11 12">H 17</strain>
    </source>
</reference>
<dbReference type="CDD" id="cd16833">
    <property type="entry name" value="YfiH"/>
    <property type="match status" value="1"/>
</dbReference>
<dbReference type="NCBIfam" id="TIGR00726">
    <property type="entry name" value="peptidoglycan editing factor PgeF"/>
    <property type="match status" value="1"/>
</dbReference>
<keyword evidence="6" id="KW-0862">Zinc</keyword>
<dbReference type="InterPro" id="IPR003730">
    <property type="entry name" value="Cu_polyphenol_OxRdtase"/>
</dbReference>
<evidence type="ECO:0000256" key="8">
    <source>
        <dbReference type="ARBA" id="ARBA00048968"/>
    </source>
</evidence>
<dbReference type="eggNOG" id="COG1496">
    <property type="taxonomic scope" value="Bacteria"/>
</dbReference>
<evidence type="ECO:0000256" key="7">
    <source>
        <dbReference type="ARBA" id="ARBA00047989"/>
    </source>
</evidence>
<comment type="similarity">
    <text evidence="2 10">Belongs to the purine nucleoside phosphorylase YfiH/LACC1 family.</text>
</comment>
<dbReference type="Proteomes" id="UP000056090">
    <property type="component" value="Chromosome"/>
</dbReference>
<dbReference type="Gene3D" id="3.60.140.10">
    <property type="entry name" value="CNF1/YfiH-like putative cysteine hydrolases"/>
    <property type="match status" value="1"/>
</dbReference>
<evidence type="ECO:0000256" key="4">
    <source>
        <dbReference type="ARBA" id="ARBA00022723"/>
    </source>
</evidence>
<dbReference type="GO" id="GO:0017061">
    <property type="term" value="F:S-methyl-5-thioadenosine phosphorylase activity"/>
    <property type="evidence" value="ECO:0007669"/>
    <property type="project" value="UniProtKB-EC"/>
</dbReference>
<dbReference type="GO" id="GO:0005507">
    <property type="term" value="F:copper ion binding"/>
    <property type="evidence" value="ECO:0007669"/>
    <property type="project" value="TreeGrafter"/>
</dbReference>
<dbReference type="RefSeq" id="WP_044057519.1">
    <property type="nucleotide sequence ID" value="NZ_CBCSKJ010000002.1"/>
</dbReference>
<evidence type="ECO:0000313" key="12">
    <source>
        <dbReference type="Proteomes" id="UP000056090"/>
    </source>
</evidence>
<gene>
    <name evidence="11" type="ORF">EP13_12450</name>
</gene>
<dbReference type="PANTHER" id="PTHR30616:SF2">
    <property type="entry name" value="PURINE NUCLEOSIDE PHOSPHORYLASE LACC1"/>
    <property type="match status" value="1"/>
</dbReference>
<protein>
    <recommendedName>
        <fullName evidence="10">Purine nucleoside phosphorylase</fullName>
    </recommendedName>
</protein>
<evidence type="ECO:0000313" key="11">
    <source>
        <dbReference type="EMBL" id="AIF99425.1"/>
    </source>
</evidence>
<keyword evidence="4" id="KW-0479">Metal-binding</keyword>
<evidence type="ECO:0000256" key="3">
    <source>
        <dbReference type="ARBA" id="ARBA00022679"/>
    </source>
</evidence>
<organism evidence="11 12">
    <name type="scientific">Alteromonas australica</name>
    <dbReference type="NCBI Taxonomy" id="589873"/>
    <lineage>
        <taxon>Bacteria</taxon>
        <taxon>Pseudomonadati</taxon>
        <taxon>Pseudomonadota</taxon>
        <taxon>Gammaproteobacteria</taxon>
        <taxon>Alteromonadales</taxon>
        <taxon>Alteromonadaceae</taxon>
        <taxon>Alteromonas/Salinimonas group</taxon>
        <taxon>Alteromonas</taxon>
    </lineage>
</organism>
<dbReference type="GO" id="GO:0016787">
    <property type="term" value="F:hydrolase activity"/>
    <property type="evidence" value="ECO:0007669"/>
    <property type="project" value="UniProtKB-KW"/>
</dbReference>
<proteinExistence type="inferred from homology"/>
<sequence length="245" mass="26641">MSRVILPDWPLPEGVIAYCSTRKIGDSKGTYGNCNVGDHVGDDPVVVANNRKRLPHADNIVWLQQVHGNTVIHLNDVSTPKGEPLVADAAISSHPAHFCAVMTADCVPVLLCDKQGRQVAAVHAGWKGLHTNIIRQCIAEFNAPAHELTAWIGPAICQQCYEVDETLAHKFQGVPKAVVSGKRANKFQLDLPQVAQHQLAALGVHSVFNSQLCTYCNPQQFYSHRRATHTGDAPTGRIVSVIGLR</sequence>
<dbReference type="AlphaFoldDB" id="A0A075P364"/>